<sequence>MSTTPLDTFEQARTKLRASRERLRLDRQTFNSYKRQAQRANLPVDQQQQYCAQALASVTTSIAAVTQARTDAEAAYEAIPEAERPVLDYWD</sequence>
<name>A0A238ZWJ1_9BACT</name>
<gene>
    <name evidence="1" type="ORF">SAMN06269173_11014</name>
</gene>
<evidence type="ECO:0000313" key="1">
    <source>
        <dbReference type="EMBL" id="SNR87361.1"/>
    </source>
</evidence>
<dbReference type="EMBL" id="FZNS01000010">
    <property type="protein sequence ID" value="SNR87361.1"/>
    <property type="molecule type" value="Genomic_DNA"/>
</dbReference>
<dbReference type="RefSeq" id="WP_089333695.1">
    <property type="nucleotide sequence ID" value="NZ_FZNS01000010.1"/>
</dbReference>
<reference evidence="2" key="1">
    <citation type="submission" date="2017-06" db="EMBL/GenBank/DDBJ databases">
        <authorList>
            <person name="Varghese N."/>
            <person name="Submissions S."/>
        </authorList>
    </citation>
    <scope>NUCLEOTIDE SEQUENCE [LARGE SCALE GENOMIC DNA]</scope>
    <source>
        <strain evidence="2">DSM 28041</strain>
    </source>
</reference>
<accession>A0A238ZWJ1</accession>
<dbReference type="Proteomes" id="UP000198310">
    <property type="component" value="Unassembled WGS sequence"/>
</dbReference>
<keyword evidence="2" id="KW-1185">Reference proteome</keyword>
<organism evidence="1 2">
    <name type="scientific">Hymenobacter mucosus</name>
    <dbReference type="NCBI Taxonomy" id="1411120"/>
    <lineage>
        <taxon>Bacteria</taxon>
        <taxon>Pseudomonadati</taxon>
        <taxon>Bacteroidota</taxon>
        <taxon>Cytophagia</taxon>
        <taxon>Cytophagales</taxon>
        <taxon>Hymenobacteraceae</taxon>
        <taxon>Hymenobacter</taxon>
    </lineage>
</organism>
<dbReference type="AlphaFoldDB" id="A0A238ZWJ1"/>
<evidence type="ECO:0000313" key="2">
    <source>
        <dbReference type="Proteomes" id="UP000198310"/>
    </source>
</evidence>
<protein>
    <submittedName>
        <fullName evidence="1">Uncharacterized protein</fullName>
    </submittedName>
</protein>
<proteinExistence type="predicted"/>